<dbReference type="AlphaFoldDB" id="A0A285PP96"/>
<protein>
    <submittedName>
        <fullName evidence="2">Uncharacterized protein</fullName>
    </submittedName>
</protein>
<organism evidence="2 3">
    <name type="scientific">Cohaesibacter gelatinilyticus</name>
    <dbReference type="NCBI Taxonomy" id="372072"/>
    <lineage>
        <taxon>Bacteria</taxon>
        <taxon>Pseudomonadati</taxon>
        <taxon>Pseudomonadota</taxon>
        <taxon>Alphaproteobacteria</taxon>
        <taxon>Hyphomicrobiales</taxon>
        <taxon>Cohaesibacteraceae</taxon>
    </lineage>
</organism>
<keyword evidence="1" id="KW-1133">Transmembrane helix</keyword>
<feature type="transmembrane region" description="Helical" evidence="1">
    <location>
        <begin position="141"/>
        <end position="161"/>
    </location>
</feature>
<reference evidence="2 3" key="1">
    <citation type="submission" date="2017-09" db="EMBL/GenBank/DDBJ databases">
        <authorList>
            <person name="Ehlers B."/>
            <person name="Leendertz F.H."/>
        </authorList>
    </citation>
    <scope>NUCLEOTIDE SEQUENCE [LARGE SCALE GENOMIC DNA]</scope>
    <source>
        <strain evidence="2 3">DSM 18289</strain>
    </source>
</reference>
<feature type="transmembrane region" description="Helical" evidence="1">
    <location>
        <begin position="23"/>
        <end position="47"/>
    </location>
</feature>
<keyword evidence="1" id="KW-0472">Membrane</keyword>
<accession>A0A285PP96</accession>
<gene>
    <name evidence="2" type="ORF">SAMN06265368_4866</name>
</gene>
<feature type="transmembrane region" description="Helical" evidence="1">
    <location>
        <begin position="78"/>
        <end position="95"/>
    </location>
</feature>
<keyword evidence="3" id="KW-1185">Reference proteome</keyword>
<evidence type="ECO:0000256" key="1">
    <source>
        <dbReference type="SAM" id="Phobius"/>
    </source>
</evidence>
<dbReference type="RefSeq" id="WP_097156115.1">
    <property type="nucleotide sequence ID" value="NZ_OBEL01000011.1"/>
</dbReference>
<evidence type="ECO:0000313" key="3">
    <source>
        <dbReference type="Proteomes" id="UP000219439"/>
    </source>
</evidence>
<sequence length="189" mass="21011">MTALSFVFVVVAGAVWFNHYGPFLMGGVTIYPVLFLITLTTASIYAYRSNSTQSMTAAVALILHFIAHQIVWATFGSYWSLSLLYFFFAYYFLFTSIYRWQVVLGGIYLLCSSAGFFNWLGLVGGHEDRSFQFIDFTYPDVIALLGHAGNVILGMGSGDIGTKVRSFISGSAMEPTVRLNHLSSRVFRA</sequence>
<dbReference type="EMBL" id="OBEL01000011">
    <property type="protein sequence ID" value="SNZ21741.1"/>
    <property type="molecule type" value="Genomic_DNA"/>
</dbReference>
<name>A0A285PP96_9HYPH</name>
<feature type="transmembrane region" description="Helical" evidence="1">
    <location>
        <begin position="102"/>
        <end position="121"/>
    </location>
</feature>
<evidence type="ECO:0000313" key="2">
    <source>
        <dbReference type="EMBL" id="SNZ21741.1"/>
    </source>
</evidence>
<proteinExistence type="predicted"/>
<dbReference type="Proteomes" id="UP000219439">
    <property type="component" value="Unassembled WGS sequence"/>
</dbReference>
<feature type="transmembrane region" description="Helical" evidence="1">
    <location>
        <begin position="54"/>
        <end position="72"/>
    </location>
</feature>
<keyword evidence="1" id="KW-0812">Transmembrane</keyword>